<evidence type="ECO:0000256" key="4">
    <source>
        <dbReference type="ARBA" id="ARBA00022989"/>
    </source>
</evidence>
<dbReference type="GO" id="GO:0051453">
    <property type="term" value="P:regulation of intracellular pH"/>
    <property type="evidence" value="ECO:0007669"/>
    <property type="project" value="TreeGrafter"/>
</dbReference>
<protein>
    <submittedName>
        <fullName evidence="13">Sodium/hydrogen exchanger 9</fullName>
    </submittedName>
</protein>
<dbReference type="Gene3D" id="2.70.170.10">
    <property type="entry name" value="Neurotransmitter-gated ion-channel ligand-binding domain"/>
    <property type="match status" value="1"/>
</dbReference>
<accession>K1RK09</accession>
<feature type="transmembrane region" description="Helical" evidence="9">
    <location>
        <begin position="56"/>
        <end position="75"/>
    </location>
</feature>
<proteinExistence type="inferred from homology"/>
<dbReference type="GO" id="GO:0015385">
    <property type="term" value="F:sodium:proton antiporter activity"/>
    <property type="evidence" value="ECO:0007669"/>
    <property type="project" value="InterPro"/>
</dbReference>
<dbReference type="PANTHER" id="PTHR10110:SF187">
    <property type="entry name" value="SODIUM_HYDROGEN EXCHANGER"/>
    <property type="match status" value="1"/>
</dbReference>
<dbReference type="PRINTS" id="PR00252">
    <property type="entry name" value="NRIONCHANNEL"/>
</dbReference>
<dbReference type="SUPFAM" id="SSF90112">
    <property type="entry name" value="Neurotransmitter-gated ion-channel transmembrane pore"/>
    <property type="match status" value="1"/>
</dbReference>
<feature type="transmembrane region" description="Helical" evidence="9">
    <location>
        <begin position="117"/>
        <end position="136"/>
    </location>
</feature>
<dbReference type="InterPro" id="IPR006029">
    <property type="entry name" value="Neurotrans-gated_channel_TM"/>
</dbReference>
<evidence type="ECO:0000256" key="7">
    <source>
        <dbReference type="ARBA" id="ARBA00023136"/>
    </source>
</evidence>
<dbReference type="InterPro" id="IPR006201">
    <property type="entry name" value="Neur_channel"/>
</dbReference>
<keyword evidence="3 9" id="KW-0812">Transmembrane</keyword>
<evidence type="ECO:0000256" key="1">
    <source>
        <dbReference type="ARBA" id="ARBA00004141"/>
    </source>
</evidence>
<feature type="transmembrane region" description="Helical" evidence="9">
    <location>
        <begin position="606"/>
        <end position="627"/>
    </location>
</feature>
<sequence>MFFLMSYMSFQACEAAGLTGIVAVLFCGITQAHYTYNNLSVESKLRTKQLFELMNFLAENFVFLYIGVAVFTFHSQKWNPLFILAALISIFIARFFNIYPLSLLLNLGRKNKITRPFMHMMMFSGLRGAIAFALAIRNTSTESRQLMVSATMMIVIITVILGGGLTTPMLGWLQIRVGVEEEKEMTSFAGPAGKGKWQRQYSTMENMRDDAQPQMGSGQESEQRKRDKAYLVGKWHNFDVRILKPLLTHSRPTLMETLPACCLPITRLLTTEEQLLEGRSHIEEDSDTDMIIDHRELSIGEGTSNNTSAASTPQPGFQQVEIHNPTNQTFQLEVNFDSGGALQPRNMCINIPGPPGDRVIWICSVNSQTNENLKTLQGDLFASYSSKIRPVINQLEPLQLDVSFYLSSVNEVNEVKEKMVTTGYLELSWTDELLKWTPADYNNTEVIFVPQNDVWKPDLVLKNGFKKFEELGGSFYYLYIDYEGSVIWMPFSVFESRCSMNIFNFPFDIQSCDIKFVTWSHFAEQIEITKSSKGINFYEYEENAVWDILDTTSEIKKEGRESEVKFTFKLRRKSQYYVMNIILPVIFLGYLNILVFVIPADAGEKMSFSVTVFLSFAVFLTIISTLLPTSSENIPVLAMYLVIQLVNGVFALVITAFQLRLRHRDDSEEVSGIWVKAIRFQQKLRCKKMNTVIVKPFDSNSNIDDLKSKPKTDENPDLTFGWNHVASTIDFFAFWSFLITNIIITIAMFSVAAS</sequence>
<feature type="transmembrane region" description="Helical" evidence="9">
    <location>
        <begin position="732"/>
        <end position="753"/>
    </location>
</feature>
<dbReference type="InParanoid" id="K1RK09"/>
<keyword evidence="9" id="KW-0407">Ion channel</keyword>
<gene>
    <name evidence="13" type="ORF">CGI_10021109</name>
</gene>
<evidence type="ECO:0000256" key="3">
    <source>
        <dbReference type="ARBA" id="ARBA00022692"/>
    </source>
</evidence>
<name>K1RK09_MAGGI</name>
<dbReference type="InterPro" id="IPR018422">
    <property type="entry name" value="Cation/H_exchanger_CPA1"/>
</dbReference>
<comment type="caution">
    <text evidence="9">Lacks conserved residue(s) required for the propagation of feature annotation.</text>
</comment>
<evidence type="ECO:0000256" key="2">
    <source>
        <dbReference type="ARBA" id="ARBA00022448"/>
    </source>
</evidence>
<feature type="domain" description="Neurotransmitter-gated ion-channel ligand-binding" evidence="11">
    <location>
        <begin position="375"/>
        <end position="573"/>
    </location>
</feature>
<dbReference type="InterPro" id="IPR006202">
    <property type="entry name" value="Neur_chan_lig-bd"/>
</dbReference>
<organism evidence="13">
    <name type="scientific">Magallana gigas</name>
    <name type="common">Pacific oyster</name>
    <name type="synonym">Crassostrea gigas</name>
    <dbReference type="NCBI Taxonomy" id="29159"/>
    <lineage>
        <taxon>Eukaryota</taxon>
        <taxon>Metazoa</taxon>
        <taxon>Spiralia</taxon>
        <taxon>Lophotrochozoa</taxon>
        <taxon>Mollusca</taxon>
        <taxon>Bivalvia</taxon>
        <taxon>Autobranchia</taxon>
        <taxon>Pteriomorphia</taxon>
        <taxon>Ostreida</taxon>
        <taxon>Ostreoidea</taxon>
        <taxon>Ostreidae</taxon>
        <taxon>Magallana</taxon>
    </lineage>
</organism>
<feature type="transmembrane region" description="Helical" evidence="9">
    <location>
        <begin position="81"/>
        <end position="105"/>
    </location>
</feature>
<reference evidence="13" key="1">
    <citation type="journal article" date="2012" name="Nature">
        <title>The oyster genome reveals stress adaptation and complexity of shell formation.</title>
        <authorList>
            <person name="Zhang G."/>
            <person name="Fang X."/>
            <person name="Guo X."/>
            <person name="Li L."/>
            <person name="Luo R."/>
            <person name="Xu F."/>
            <person name="Yang P."/>
            <person name="Zhang L."/>
            <person name="Wang X."/>
            <person name="Qi H."/>
            <person name="Xiong Z."/>
            <person name="Que H."/>
            <person name="Xie Y."/>
            <person name="Holland P.W."/>
            <person name="Paps J."/>
            <person name="Zhu Y."/>
            <person name="Wu F."/>
            <person name="Chen Y."/>
            <person name="Wang J."/>
            <person name="Peng C."/>
            <person name="Meng J."/>
            <person name="Yang L."/>
            <person name="Liu J."/>
            <person name="Wen B."/>
            <person name="Zhang N."/>
            <person name="Huang Z."/>
            <person name="Zhu Q."/>
            <person name="Feng Y."/>
            <person name="Mount A."/>
            <person name="Hedgecock D."/>
            <person name="Xu Z."/>
            <person name="Liu Y."/>
            <person name="Domazet-Loso T."/>
            <person name="Du Y."/>
            <person name="Sun X."/>
            <person name="Zhang S."/>
            <person name="Liu B."/>
            <person name="Cheng P."/>
            <person name="Jiang X."/>
            <person name="Li J."/>
            <person name="Fan D."/>
            <person name="Wang W."/>
            <person name="Fu W."/>
            <person name="Wang T."/>
            <person name="Wang B."/>
            <person name="Zhang J."/>
            <person name="Peng Z."/>
            <person name="Li Y."/>
            <person name="Li N."/>
            <person name="Wang J."/>
            <person name="Chen M."/>
            <person name="He Y."/>
            <person name="Tan F."/>
            <person name="Song X."/>
            <person name="Zheng Q."/>
            <person name="Huang R."/>
            <person name="Yang H."/>
            <person name="Du X."/>
            <person name="Chen L."/>
            <person name="Yang M."/>
            <person name="Gaffney P.M."/>
            <person name="Wang S."/>
            <person name="Luo L."/>
            <person name="She Z."/>
            <person name="Ming Y."/>
            <person name="Huang W."/>
            <person name="Zhang S."/>
            <person name="Huang B."/>
            <person name="Zhang Y."/>
            <person name="Qu T."/>
            <person name="Ni P."/>
            <person name="Miao G."/>
            <person name="Wang J."/>
            <person name="Wang Q."/>
            <person name="Steinberg C.E."/>
            <person name="Wang H."/>
            <person name="Li N."/>
            <person name="Qian L."/>
            <person name="Zhang G."/>
            <person name="Li Y."/>
            <person name="Yang H."/>
            <person name="Liu X."/>
            <person name="Wang J."/>
            <person name="Yin Y."/>
            <person name="Wang J."/>
        </authorList>
    </citation>
    <scope>NUCLEOTIDE SEQUENCE [LARGE SCALE GENOMIC DNA]</scope>
    <source>
        <strain evidence="13">05x7-T-G4-1.051#20</strain>
    </source>
</reference>
<feature type="domain" description="Neurotransmitter-gated ion-channel transmembrane" evidence="12">
    <location>
        <begin position="581"/>
        <end position="690"/>
    </location>
</feature>
<keyword evidence="2 9" id="KW-0813">Transport</keyword>
<dbReference type="PROSITE" id="PS00236">
    <property type="entry name" value="NEUROTR_ION_CHANNEL"/>
    <property type="match status" value="1"/>
</dbReference>
<keyword evidence="8" id="KW-0739">Sodium transport</keyword>
<dbReference type="InterPro" id="IPR038050">
    <property type="entry name" value="Neuro_actylchol_rec"/>
</dbReference>
<dbReference type="Pfam" id="PF02931">
    <property type="entry name" value="Neur_chan_LBD"/>
    <property type="match status" value="1"/>
</dbReference>
<evidence type="ECO:0000256" key="9">
    <source>
        <dbReference type="RuleBase" id="RU000687"/>
    </source>
</evidence>
<dbReference type="AlphaFoldDB" id="K1RK09"/>
<dbReference type="GO" id="GO:0055037">
    <property type="term" value="C:recycling endosome"/>
    <property type="evidence" value="ECO:0007669"/>
    <property type="project" value="TreeGrafter"/>
</dbReference>
<feature type="transmembrane region" description="Helical" evidence="9">
    <location>
        <begin position="15"/>
        <end position="36"/>
    </location>
</feature>
<evidence type="ECO:0000259" key="10">
    <source>
        <dbReference type="Pfam" id="PF00999"/>
    </source>
</evidence>
<keyword evidence="6 9" id="KW-0406">Ion transport</keyword>
<comment type="subcellular location">
    <subcellularLocation>
        <location evidence="1">Membrane</location>
        <topology evidence="1">Multi-pass membrane protein</topology>
    </subcellularLocation>
</comment>
<dbReference type="GO" id="GO:0005230">
    <property type="term" value="F:extracellular ligand-gated monoatomic ion channel activity"/>
    <property type="evidence" value="ECO:0007669"/>
    <property type="project" value="InterPro"/>
</dbReference>
<dbReference type="Pfam" id="PF02932">
    <property type="entry name" value="Neur_chan_memb"/>
    <property type="match status" value="1"/>
</dbReference>
<dbReference type="CDD" id="cd18989">
    <property type="entry name" value="LGIC_ECD_cation"/>
    <property type="match status" value="1"/>
</dbReference>
<dbReference type="CDD" id="cd19051">
    <property type="entry name" value="LGIC_TM_cation"/>
    <property type="match status" value="1"/>
</dbReference>
<evidence type="ECO:0000256" key="5">
    <source>
        <dbReference type="ARBA" id="ARBA00023053"/>
    </source>
</evidence>
<dbReference type="InterPro" id="IPR036734">
    <property type="entry name" value="Neur_chan_lig-bd_sf"/>
</dbReference>
<dbReference type="GO" id="GO:0098719">
    <property type="term" value="P:sodium ion import across plasma membrane"/>
    <property type="evidence" value="ECO:0007669"/>
    <property type="project" value="TreeGrafter"/>
</dbReference>
<dbReference type="Gene3D" id="1.20.58.390">
    <property type="entry name" value="Neurotransmitter-gated ion-channel transmembrane domain"/>
    <property type="match status" value="1"/>
</dbReference>
<feature type="domain" description="Cation/H+ exchanger transmembrane" evidence="10">
    <location>
        <begin position="2"/>
        <end position="170"/>
    </location>
</feature>
<feature type="transmembrane region" description="Helical" evidence="9">
    <location>
        <begin position="148"/>
        <end position="173"/>
    </location>
</feature>
<evidence type="ECO:0000259" key="12">
    <source>
        <dbReference type="Pfam" id="PF02932"/>
    </source>
</evidence>
<dbReference type="FunFam" id="2.70.170.10:FF:000028">
    <property type="entry name" value="AcetylCholine Receptor"/>
    <property type="match status" value="1"/>
</dbReference>
<keyword evidence="5" id="KW-0915">Sodium</keyword>
<dbReference type="GO" id="GO:0015386">
    <property type="term" value="F:potassium:proton antiporter activity"/>
    <property type="evidence" value="ECO:0007669"/>
    <property type="project" value="TreeGrafter"/>
</dbReference>
<dbReference type="InterPro" id="IPR018000">
    <property type="entry name" value="Neurotransmitter_ion_chnl_CS"/>
</dbReference>
<evidence type="ECO:0000313" key="13">
    <source>
        <dbReference type="EMBL" id="EKC34546.1"/>
    </source>
</evidence>
<comment type="similarity">
    <text evidence="9">Belongs to the ligand-gated ion channel (TC 1.A.9) family.</text>
</comment>
<dbReference type="PANTHER" id="PTHR10110">
    <property type="entry name" value="SODIUM/HYDROGEN EXCHANGER"/>
    <property type="match status" value="1"/>
</dbReference>
<evidence type="ECO:0000256" key="6">
    <source>
        <dbReference type="ARBA" id="ARBA00023065"/>
    </source>
</evidence>
<dbReference type="GO" id="GO:0005886">
    <property type="term" value="C:plasma membrane"/>
    <property type="evidence" value="ECO:0007669"/>
    <property type="project" value="TreeGrafter"/>
</dbReference>
<dbReference type="InterPro" id="IPR036719">
    <property type="entry name" value="Neuro-gated_channel_TM_sf"/>
</dbReference>
<feature type="transmembrane region" description="Helical" evidence="9">
    <location>
        <begin position="634"/>
        <end position="657"/>
    </location>
</feature>
<dbReference type="GO" id="GO:0004888">
    <property type="term" value="F:transmembrane signaling receptor activity"/>
    <property type="evidence" value="ECO:0007669"/>
    <property type="project" value="InterPro"/>
</dbReference>
<feature type="transmembrane region" description="Helical" evidence="9">
    <location>
        <begin position="577"/>
        <end position="600"/>
    </location>
</feature>
<dbReference type="EMBL" id="JH815973">
    <property type="protein sequence ID" value="EKC34546.1"/>
    <property type="molecule type" value="Genomic_DNA"/>
</dbReference>
<keyword evidence="4 9" id="KW-1133">Transmembrane helix</keyword>
<dbReference type="Pfam" id="PF00999">
    <property type="entry name" value="Na_H_Exchanger"/>
    <property type="match status" value="1"/>
</dbReference>
<evidence type="ECO:0000259" key="11">
    <source>
        <dbReference type="Pfam" id="PF02931"/>
    </source>
</evidence>
<dbReference type="InterPro" id="IPR006153">
    <property type="entry name" value="Cation/H_exchanger_TM"/>
</dbReference>
<evidence type="ECO:0000256" key="8">
    <source>
        <dbReference type="ARBA" id="ARBA00023201"/>
    </source>
</evidence>
<keyword evidence="7 9" id="KW-0472">Membrane</keyword>
<dbReference type="HOGENOM" id="CLU_369304_0_0_1"/>
<dbReference type="SUPFAM" id="SSF63712">
    <property type="entry name" value="Nicotinic receptor ligand binding domain-like"/>
    <property type="match status" value="1"/>
</dbReference>